<organism evidence="2">
    <name type="scientific">Pithovirus LCPAC401</name>
    <dbReference type="NCBI Taxonomy" id="2506595"/>
    <lineage>
        <taxon>Viruses</taxon>
        <taxon>Pithoviruses</taxon>
    </lineage>
</organism>
<keyword evidence="1" id="KW-1133">Transmembrane helix</keyword>
<dbReference type="EMBL" id="MK500577">
    <property type="protein sequence ID" value="QBK92430.1"/>
    <property type="molecule type" value="Genomic_DNA"/>
</dbReference>
<gene>
    <name evidence="2" type="ORF">LCPAC401_00680</name>
</gene>
<feature type="transmembrane region" description="Helical" evidence="1">
    <location>
        <begin position="7"/>
        <end position="24"/>
    </location>
</feature>
<sequence length="237" mass="27376">MRRSIKHILFFGLIIFIIIFYMILSEEEEECPVIPRSNTYIIDKNVDNHWRNEYVRGYHKIISQCFSIDFDSSVYYDNKLVSYTSTSLSNTYFLNCNDENLLIMTIGDYLKIENTEIILGYLFRDRNDIIIGYSSAKYELSDVIMIKDFNGDQVATLKKSKLGIGWMWNITIVNQDHVLSDPSILLALVGKMEFGESEIDGCNFASFIILAFFFGCCISILILIVIVGMLILYSHHT</sequence>
<evidence type="ECO:0008006" key="3">
    <source>
        <dbReference type="Google" id="ProtNLM"/>
    </source>
</evidence>
<protein>
    <recommendedName>
        <fullName evidence="3">Transmembrane protein</fullName>
    </recommendedName>
</protein>
<accession>A0A481ZBA3</accession>
<name>A0A481ZBA3_9VIRU</name>
<evidence type="ECO:0000256" key="1">
    <source>
        <dbReference type="SAM" id="Phobius"/>
    </source>
</evidence>
<reference evidence="2" key="1">
    <citation type="journal article" date="2019" name="MBio">
        <title>Virus Genomes from Deep Sea Sediments Expand the Ocean Megavirome and Support Independent Origins of Viral Gigantism.</title>
        <authorList>
            <person name="Backstrom D."/>
            <person name="Yutin N."/>
            <person name="Jorgensen S.L."/>
            <person name="Dharamshi J."/>
            <person name="Homa F."/>
            <person name="Zaremba-Niedwiedzka K."/>
            <person name="Spang A."/>
            <person name="Wolf Y.I."/>
            <person name="Koonin E.V."/>
            <person name="Ettema T.J."/>
        </authorList>
    </citation>
    <scope>NUCLEOTIDE SEQUENCE</scope>
</reference>
<keyword evidence="1" id="KW-0472">Membrane</keyword>
<feature type="transmembrane region" description="Helical" evidence="1">
    <location>
        <begin position="207"/>
        <end position="233"/>
    </location>
</feature>
<evidence type="ECO:0000313" key="2">
    <source>
        <dbReference type="EMBL" id="QBK92430.1"/>
    </source>
</evidence>
<proteinExistence type="predicted"/>
<keyword evidence="1" id="KW-0812">Transmembrane</keyword>